<dbReference type="GO" id="GO:0005634">
    <property type="term" value="C:nucleus"/>
    <property type="evidence" value="ECO:0007669"/>
    <property type="project" value="UniProtKB-SubCell"/>
</dbReference>
<dbReference type="KEGG" id="cfj:CFIO01_05948"/>
<dbReference type="Pfam" id="PF04082">
    <property type="entry name" value="Fungal_trans"/>
    <property type="match status" value="1"/>
</dbReference>
<dbReference type="SUPFAM" id="SSF57701">
    <property type="entry name" value="Zn2/Cys6 DNA-binding domain"/>
    <property type="match status" value="1"/>
</dbReference>
<protein>
    <recommendedName>
        <fullName evidence="4">Zn(2)-C6 fungal-type domain-containing protein</fullName>
    </recommendedName>
</protein>
<dbReference type="Proteomes" id="UP000020467">
    <property type="component" value="Unassembled WGS sequence"/>
</dbReference>
<dbReference type="HOGENOM" id="CLU_771720_0_0_1"/>
<dbReference type="GO" id="GO:0003677">
    <property type="term" value="F:DNA binding"/>
    <property type="evidence" value="ECO:0007669"/>
    <property type="project" value="InterPro"/>
</dbReference>
<dbReference type="GO" id="GO:0008270">
    <property type="term" value="F:zinc ion binding"/>
    <property type="evidence" value="ECO:0007669"/>
    <property type="project" value="InterPro"/>
</dbReference>
<comment type="caution">
    <text evidence="5">The sequence shown here is derived from an EMBL/GenBank/DDBJ whole genome shotgun (WGS) entry which is preliminary data.</text>
</comment>
<evidence type="ECO:0000313" key="5">
    <source>
        <dbReference type="EMBL" id="EXF86013.1"/>
    </source>
</evidence>
<proteinExistence type="predicted"/>
<gene>
    <name evidence="5" type="ORF">CFIO01_05948</name>
</gene>
<dbReference type="InterPro" id="IPR001138">
    <property type="entry name" value="Zn2Cys6_DnaBD"/>
</dbReference>
<evidence type="ECO:0000256" key="2">
    <source>
        <dbReference type="ARBA" id="ARBA00022723"/>
    </source>
</evidence>
<dbReference type="EMBL" id="JARH01000045">
    <property type="protein sequence ID" value="EXF86013.1"/>
    <property type="molecule type" value="Genomic_DNA"/>
</dbReference>
<dbReference type="InterPro" id="IPR050613">
    <property type="entry name" value="Sec_Metabolite_Reg"/>
</dbReference>
<dbReference type="OrthoDB" id="4898680at2759"/>
<dbReference type="eggNOG" id="ENOG502SI1U">
    <property type="taxonomic scope" value="Eukaryota"/>
</dbReference>
<dbReference type="Gene3D" id="4.10.240.10">
    <property type="entry name" value="Zn(2)-C6 fungal-type DNA-binding domain"/>
    <property type="match status" value="1"/>
</dbReference>
<evidence type="ECO:0000313" key="6">
    <source>
        <dbReference type="Proteomes" id="UP000020467"/>
    </source>
</evidence>
<dbReference type="InterPro" id="IPR036864">
    <property type="entry name" value="Zn2-C6_fun-type_DNA-bd_sf"/>
</dbReference>
<organism evidence="5 6">
    <name type="scientific">Colletotrichum fioriniae PJ7</name>
    <dbReference type="NCBI Taxonomy" id="1445577"/>
    <lineage>
        <taxon>Eukaryota</taxon>
        <taxon>Fungi</taxon>
        <taxon>Dikarya</taxon>
        <taxon>Ascomycota</taxon>
        <taxon>Pezizomycotina</taxon>
        <taxon>Sordariomycetes</taxon>
        <taxon>Hypocreomycetidae</taxon>
        <taxon>Glomerellales</taxon>
        <taxon>Glomerellaceae</taxon>
        <taxon>Colletotrichum</taxon>
        <taxon>Colletotrichum acutatum species complex</taxon>
    </lineage>
</organism>
<keyword evidence="2" id="KW-0479">Metal-binding</keyword>
<reference evidence="5 6" key="1">
    <citation type="submission" date="2014-02" db="EMBL/GenBank/DDBJ databases">
        <title>The genome sequence of Colletotrichum fioriniae PJ7.</title>
        <authorList>
            <person name="Baroncelli R."/>
            <person name="Thon M.R."/>
        </authorList>
    </citation>
    <scope>NUCLEOTIDE SEQUENCE [LARGE SCALE GENOMIC DNA]</scope>
    <source>
        <strain evidence="5 6">PJ7</strain>
    </source>
</reference>
<evidence type="ECO:0000256" key="3">
    <source>
        <dbReference type="ARBA" id="ARBA00023242"/>
    </source>
</evidence>
<evidence type="ECO:0000256" key="1">
    <source>
        <dbReference type="ARBA" id="ARBA00004123"/>
    </source>
</evidence>
<dbReference type="PROSITE" id="PS00463">
    <property type="entry name" value="ZN2_CY6_FUNGAL_1"/>
    <property type="match status" value="1"/>
</dbReference>
<dbReference type="CDD" id="cd12148">
    <property type="entry name" value="fungal_TF_MHR"/>
    <property type="match status" value="1"/>
</dbReference>
<dbReference type="AlphaFoldDB" id="A0A010SM87"/>
<dbReference type="GO" id="GO:0000981">
    <property type="term" value="F:DNA-binding transcription factor activity, RNA polymerase II-specific"/>
    <property type="evidence" value="ECO:0007669"/>
    <property type="project" value="InterPro"/>
</dbReference>
<dbReference type="Pfam" id="PF00172">
    <property type="entry name" value="Zn_clus"/>
    <property type="match status" value="1"/>
</dbReference>
<comment type="subcellular location">
    <subcellularLocation>
        <location evidence="1">Nucleus</location>
    </subcellularLocation>
</comment>
<accession>A0A010SM87</accession>
<keyword evidence="6" id="KW-1185">Reference proteome</keyword>
<dbReference type="GO" id="GO:0006351">
    <property type="term" value="P:DNA-templated transcription"/>
    <property type="evidence" value="ECO:0007669"/>
    <property type="project" value="InterPro"/>
</dbReference>
<evidence type="ECO:0000259" key="4">
    <source>
        <dbReference type="PROSITE" id="PS50048"/>
    </source>
</evidence>
<sequence length="413" mass="46142">MVGFESPPSSCRNTRQPPCAPCRSRKLACDRSQPICNRCRRARTKLNCIYPSTPHLETHTPDSAADLEIETDPGLRQESVADTTSNSTSSGYFGFTSHNKVFEETEFDLFLASGGASLLDPNQKLAHTCSHEKVHNQVIFGELPSPSQESALYVLRCLPSLQTYSQEPLHEQKGWNHTAVDRIIRSLQAAFEIWPHDGDKHFSNLAEILCRNTRRAVKDEHDDASQWISQFHGQNLRWESIGLLWASIARVSDDVGSLQRHHFKAFSESASPQTARTCLGYCIELARTFTDGNDLLLKLCRRKSVLDSIVDGDARISSYVSHSLSVTMLTYLGNHNLENGPSYEPTLCSENRRRIVAQVFTSDKFGVSFTGRPPLLTNSFCSTPMPLDISDEDIASDKTTLAHAFQSLIPRPD</sequence>
<dbReference type="PROSITE" id="PS50048">
    <property type="entry name" value="ZN2_CY6_FUNGAL_2"/>
    <property type="match status" value="1"/>
</dbReference>
<dbReference type="SMART" id="SM00906">
    <property type="entry name" value="Fungal_trans"/>
    <property type="match status" value="1"/>
</dbReference>
<dbReference type="PANTHER" id="PTHR31001">
    <property type="entry name" value="UNCHARACTERIZED TRANSCRIPTIONAL REGULATORY PROTEIN"/>
    <property type="match status" value="1"/>
</dbReference>
<dbReference type="STRING" id="1445577.A0A010SM87"/>
<dbReference type="PANTHER" id="PTHR31001:SF40">
    <property type="entry name" value="ZN(II)2CYS6 TRANSCRIPTION FACTOR (EUROFUNG)"/>
    <property type="match status" value="1"/>
</dbReference>
<dbReference type="CDD" id="cd00067">
    <property type="entry name" value="GAL4"/>
    <property type="match status" value="1"/>
</dbReference>
<name>A0A010SM87_9PEZI</name>
<feature type="domain" description="Zn(2)-C6 fungal-type" evidence="4">
    <location>
        <begin position="18"/>
        <end position="50"/>
    </location>
</feature>
<dbReference type="InterPro" id="IPR007219">
    <property type="entry name" value="XnlR_reg_dom"/>
</dbReference>
<keyword evidence="3" id="KW-0539">Nucleus</keyword>